<name>A0A0C9S5A9_AMBAM</name>
<feature type="region of interest" description="Disordered" evidence="1">
    <location>
        <begin position="190"/>
        <end position="210"/>
    </location>
</feature>
<dbReference type="AlphaFoldDB" id="A0A0C9S5A9"/>
<feature type="chain" id="PRO_5002202618" evidence="2">
    <location>
        <begin position="22"/>
        <end position="210"/>
    </location>
</feature>
<feature type="signal peptide" evidence="2">
    <location>
        <begin position="1"/>
        <end position="21"/>
    </location>
</feature>
<dbReference type="InterPro" id="IPR012674">
    <property type="entry name" value="Calycin"/>
</dbReference>
<dbReference type="EMBL" id="GBZX01000216">
    <property type="protein sequence ID" value="JAG92524.1"/>
    <property type="molecule type" value="mRNA"/>
</dbReference>
<evidence type="ECO:0000256" key="1">
    <source>
        <dbReference type="SAM" id="MobiDB-lite"/>
    </source>
</evidence>
<sequence length="210" mass="23779">MFFVAALISVFALFAAENPKAEPVTNQNTTRIYNNSLAVVRRRGHLQLLWYSNGLQKKLEKCLISRFIKNETNGARRTLETNGKNPKQRTKRNITIFLRNHSDYVSLQIKASQGKLSDHWEDEHNLAYARKSCFVLEAMIAHHHSKPHCVVWGATDSKKSNSTDACFKEAEERCEFGTKVNLTQCGDETENLAKTTTQGPPSQEPTVPQC</sequence>
<reference evidence="3" key="1">
    <citation type="journal article" date="2015" name="PLoS ONE">
        <title>An Insight into the Sialome of the Lone Star Tick, Amblyomma americanum, with a Glimpse on Its Time Dependent Gene Expression.</title>
        <authorList>
            <person name="Karim S."/>
            <person name="Ribeiro J.M."/>
        </authorList>
    </citation>
    <scope>NUCLEOTIDE SEQUENCE</scope>
    <source>
        <tissue evidence="3">Salivary gland</tissue>
    </source>
</reference>
<protein>
    <submittedName>
        <fullName evidence="3">Putative secreted protein 94</fullName>
    </submittedName>
</protein>
<proteinExistence type="evidence at transcript level"/>
<organism evidence="3">
    <name type="scientific">Amblyomma americanum</name>
    <name type="common">Lone star tick</name>
    <dbReference type="NCBI Taxonomy" id="6943"/>
    <lineage>
        <taxon>Eukaryota</taxon>
        <taxon>Metazoa</taxon>
        <taxon>Ecdysozoa</taxon>
        <taxon>Arthropoda</taxon>
        <taxon>Chelicerata</taxon>
        <taxon>Arachnida</taxon>
        <taxon>Acari</taxon>
        <taxon>Parasitiformes</taxon>
        <taxon>Ixodida</taxon>
        <taxon>Ixodoidea</taxon>
        <taxon>Ixodidae</taxon>
        <taxon>Amblyomminae</taxon>
        <taxon>Amblyomma</taxon>
    </lineage>
</organism>
<evidence type="ECO:0000256" key="2">
    <source>
        <dbReference type="SAM" id="SignalP"/>
    </source>
</evidence>
<accession>A0A0C9S5A9</accession>
<keyword evidence="2" id="KW-0732">Signal</keyword>
<evidence type="ECO:0000313" key="3">
    <source>
        <dbReference type="EMBL" id="JAG92524.1"/>
    </source>
</evidence>
<dbReference type="Gene3D" id="2.40.128.20">
    <property type="match status" value="1"/>
</dbReference>